<proteinExistence type="predicted"/>
<dbReference type="Gene3D" id="3.30.420.10">
    <property type="entry name" value="Ribonuclease H-like superfamily/Ribonuclease H"/>
    <property type="match status" value="1"/>
</dbReference>
<evidence type="ECO:0000313" key="2">
    <source>
        <dbReference type="EMBL" id="KAJ4433052.1"/>
    </source>
</evidence>
<keyword evidence="3" id="KW-1185">Reference proteome</keyword>
<protein>
    <submittedName>
        <fullName evidence="2">Uncharacterized protein</fullName>
    </submittedName>
</protein>
<sequence length="271" mass="31942">MKKTTGKLHQMLLQLDNALSHCANMKKAAIQELALEENPHSLYSSDFVPSDFHLFHSPSSNLYEKSFNNENALQTLLDDFFNSKLAVFFKRGAALADVVLYGYETWTITLEEEQMSRLFENKVIKKIFEAKKDEVAGEWRKSHNVEVHILYSSTDIIRNIKSRRFRWGGRKAPLGRPRRRCDDIIKMDLRVLEYDVSNFRVKRGTATSFFLEIDRQIKMRSPPSATIQENNTENNRRTRTRRIQGEREGKENERKRRRYKGRQGEQEEHKE</sequence>
<evidence type="ECO:0000256" key="1">
    <source>
        <dbReference type="SAM" id="MobiDB-lite"/>
    </source>
</evidence>
<feature type="compositionally biased region" description="Basic and acidic residues" evidence="1">
    <location>
        <begin position="243"/>
        <end position="254"/>
    </location>
</feature>
<dbReference type="EMBL" id="JAJSOF020000027">
    <property type="protein sequence ID" value="KAJ4433052.1"/>
    <property type="molecule type" value="Genomic_DNA"/>
</dbReference>
<dbReference type="PANTHER" id="PTHR46060:SF3">
    <property type="entry name" value="PROTEIN GVQW3"/>
    <property type="match status" value="1"/>
</dbReference>
<dbReference type="Proteomes" id="UP001148838">
    <property type="component" value="Unassembled WGS sequence"/>
</dbReference>
<evidence type="ECO:0000313" key="3">
    <source>
        <dbReference type="Proteomes" id="UP001148838"/>
    </source>
</evidence>
<dbReference type="PANTHER" id="PTHR46060">
    <property type="entry name" value="MARINER MOS1 TRANSPOSASE-LIKE PROTEIN"/>
    <property type="match status" value="1"/>
</dbReference>
<dbReference type="InterPro" id="IPR052709">
    <property type="entry name" value="Transposase-MT_Hybrid"/>
</dbReference>
<feature type="compositionally biased region" description="Basic and acidic residues" evidence="1">
    <location>
        <begin position="262"/>
        <end position="271"/>
    </location>
</feature>
<accession>A0ABQ8SH46</accession>
<feature type="region of interest" description="Disordered" evidence="1">
    <location>
        <begin position="220"/>
        <end position="271"/>
    </location>
</feature>
<name>A0ABQ8SH46_PERAM</name>
<gene>
    <name evidence="2" type="ORF">ANN_15309</name>
</gene>
<reference evidence="2 3" key="1">
    <citation type="journal article" date="2022" name="Allergy">
        <title>Genome assembly and annotation of Periplaneta americana reveal a comprehensive cockroach allergen profile.</title>
        <authorList>
            <person name="Wang L."/>
            <person name="Xiong Q."/>
            <person name="Saelim N."/>
            <person name="Wang L."/>
            <person name="Nong W."/>
            <person name="Wan A.T."/>
            <person name="Shi M."/>
            <person name="Liu X."/>
            <person name="Cao Q."/>
            <person name="Hui J.H.L."/>
            <person name="Sookrung N."/>
            <person name="Leung T.F."/>
            <person name="Tungtrongchitr A."/>
            <person name="Tsui S.K.W."/>
        </authorList>
    </citation>
    <scope>NUCLEOTIDE SEQUENCE [LARGE SCALE GENOMIC DNA]</scope>
    <source>
        <strain evidence="2">PWHHKU_190912</strain>
    </source>
</reference>
<comment type="caution">
    <text evidence="2">The sequence shown here is derived from an EMBL/GenBank/DDBJ whole genome shotgun (WGS) entry which is preliminary data.</text>
</comment>
<dbReference type="InterPro" id="IPR036397">
    <property type="entry name" value="RNaseH_sf"/>
</dbReference>
<organism evidence="2 3">
    <name type="scientific">Periplaneta americana</name>
    <name type="common">American cockroach</name>
    <name type="synonym">Blatta americana</name>
    <dbReference type="NCBI Taxonomy" id="6978"/>
    <lineage>
        <taxon>Eukaryota</taxon>
        <taxon>Metazoa</taxon>
        <taxon>Ecdysozoa</taxon>
        <taxon>Arthropoda</taxon>
        <taxon>Hexapoda</taxon>
        <taxon>Insecta</taxon>
        <taxon>Pterygota</taxon>
        <taxon>Neoptera</taxon>
        <taxon>Polyneoptera</taxon>
        <taxon>Dictyoptera</taxon>
        <taxon>Blattodea</taxon>
        <taxon>Blattoidea</taxon>
        <taxon>Blattidae</taxon>
        <taxon>Blattinae</taxon>
        <taxon>Periplaneta</taxon>
    </lineage>
</organism>